<dbReference type="Proteomes" id="UP000289738">
    <property type="component" value="Chromosome A07"/>
</dbReference>
<dbReference type="InterPro" id="IPR018289">
    <property type="entry name" value="MULE_transposase_dom"/>
</dbReference>
<evidence type="ECO:0000313" key="3">
    <source>
        <dbReference type="Proteomes" id="UP000289738"/>
    </source>
</evidence>
<dbReference type="EMBL" id="SDMP01000007">
    <property type="protein sequence ID" value="RYR49849.1"/>
    <property type="molecule type" value="Genomic_DNA"/>
</dbReference>
<evidence type="ECO:0000313" key="2">
    <source>
        <dbReference type="EMBL" id="RYR49849.1"/>
    </source>
</evidence>
<dbReference type="Pfam" id="PF10551">
    <property type="entry name" value="MULE"/>
    <property type="match status" value="1"/>
</dbReference>
<gene>
    <name evidence="2" type="ORF">Ahy_A07g036370</name>
</gene>
<dbReference type="STRING" id="3818.A0A445CFY8"/>
<sequence length="81" mass="9123">MRTVVFGCTVLSKEGEESYVWLLRAFLEAMKGKALESVITDDDQAMKSAIKAIFPEAHHRLCSWHLLCNVTARVGIPQFLN</sequence>
<accession>A0A445CFY8</accession>
<organism evidence="2 3">
    <name type="scientific">Arachis hypogaea</name>
    <name type="common">Peanut</name>
    <dbReference type="NCBI Taxonomy" id="3818"/>
    <lineage>
        <taxon>Eukaryota</taxon>
        <taxon>Viridiplantae</taxon>
        <taxon>Streptophyta</taxon>
        <taxon>Embryophyta</taxon>
        <taxon>Tracheophyta</taxon>
        <taxon>Spermatophyta</taxon>
        <taxon>Magnoliopsida</taxon>
        <taxon>eudicotyledons</taxon>
        <taxon>Gunneridae</taxon>
        <taxon>Pentapetalae</taxon>
        <taxon>rosids</taxon>
        <taxon>fabids</taxon>
        <taxon>Fabales</taxon>
        <taxon>Fabaceae</taxon>
        <taxon>Papilionoideae</taxon>
        <taxon>50 kb inversion clade</taxon>
        <taxon>dalbergioids sensu lato</taxon>
        <taxon>Dalbergieae</taxon>
        <taxon>Pterocarpus clade</taxon>
        <taxon>Arachis</taxon>
    </lineage>
</organism>
<protein>
    <recommendedName>
        <fullName evidence="1">MULE transposase domain-containing protein</fullName>
    </recommendedName>
</protein>
<keyword evidence="3" id="KW-1185">Reference proteome</keyword>
<proteinExistence type="predicted"/>
<reference evidence="2 3" key="1">
    <citation type="submission" date="2019-01" db="EMBL/GenBank/DDBJ databases">
        <title>Sequencing of cultivated peanut Arachis hypogaea provides insights into genome evolution and oil improvement.</title>
        <authorList>
            <person name="Chen X."/>
        </authorList>
    </citation>
    <scope>NUCLEOTIDE SEQUENCE [LARGE SCALE GENOMIC DNA]</scope>
    <source>
        <strain evidence="3">cv. Fuhuasheng</strain>
        <tissue evidence="2">Leaves</tissue>
    </source>
</reference>
<dbReference type="AlphaFoldDB" id="A0A445CFY8"/>
<feature type="domain" description="MULE transposase" evidence="1">
    <location>
        <begin position="2"/>
        <end position="67"/>
    </location>
</feature>
<dbReference type="PANTHER" id="PTHR47718">
    <property type="entry name" value="OS01G0519700 PROTEIN"/>
    <property type="match status" value="1"/>
</dbReference>
<name>A0A445CFY8_ARAHY</name>
<evidence type="ECO:0000259" key="1">
    <source>
        <dbReference type="Pfam" id="PF10551"/>
    </source>
</evidence>
<dbReference type="PANTHER" id="PTHR47718:SF13">
    <property type="entry name" value="OS09G0290500 PROTEIN"/>
    <property type="match status" value="1"/>
</dbReference>
<comment type="caution">
    <text evidence="2">The sequence shown here is derived from an EMBL/GenBank/DDBJ whole genome shotgun (WGS) entry which is preliminary data.</text>
</comment>